<reference evidence="6" key="1">
    <citation type="submission" date="2015-09" db="EMBL/GenBank/DDBJ databases">
        <authorList>
            <person name="Rodrigo-Torres Lidia"/>
            <person name="Arahal R.David."/>
        </authorList>
    </citation>
    <scope>NUCLEOTIDE SEQUENCE [LARGE SCALE GENOMIC DNA]</scope>
    <source>
        <strain evidence="6">CECT 7735</strain>
    </source>
</reference>
<dbReference type="PIRSF" id="PIRSF033093">
    <property type="entry name" value="UCP_ML1119"/>
    <property type="match status" value="1"/>
</dbReference>
<gene>
    <name evidence="5" type="primary">yhaO</name>
    <name evidence="5" type="ORF">PH7735_03362</name>
</gene>
<dbReference type="RefSeq" id="WP_058312528.1">
    <property type="nucleotide sequence ID" value="NZ_CYTW01000004.1"/>
</dbReference>
<organism evidence="5 6">
    <name type="scientific">Shimia thalassica</name>
    <dbReference type="NCBI Taxonomy" id="1715693"/>
    <lineage>
        <taxon>Bacteria</taxon>
        <taxon>Pseudomonadati</taxon>
        <taxon>Pseudomonadota</taxon>
        <taxon>Alphaproteobacteria</taxon>
        <taxon>Rhodobacterales</taxon>
        <taxon>Roseobacteraceae</taxon>
    </lineage>
</organism>
<dbReference type="CDD" id="cd00840">
    <property type="entry name" value="MPP_Mre11_N"/>
    <property type="match status" value="1"/>
</dbReference>
<dbReference type="InterPro" id="IPR029052">
    <property type="entry name" value="Metallo-depent_PP-like"/>
</dbReference>
<dbReference type="InterPro" id="IPR014577">
    <property type="entry name" value="UCP033093_metalloPase"/>
</dbReference>
<dbReference type="AlphaFoldDB" id="A0A0P1IL83"/>
<dbReference type="InterPro" id="IPR004843">
    <property type="entry name" value="Calcineurin-like_PHP"/>
</dbReference>
<evidence type="ECO:0000259" key="4">
    <source>
        <dbReference type="Pfam" id="PF00149"/>
    </source>
</evidence>
<evidence type="ECO:0000313" key="6">
    <source>
        <dbReference type="Proteomes" id="UP000051870"/>
    </source>
</evidence>
<dbReference type="GeneID" id="83882340"/>
<dbReference type="STRING" id="1715693.PH7735_03362"/>
<keyword evidence="6" id="KW-1185">Reference proteome</keyword>
<name>A0A0P1IL83_9RHOB</name>
<dbReference type="PANTHER" id="PTHR30337">
    <property type="entry name" value="COMPONENT OF ATP-DEPENDENT DSDNA EXONUCLEASE"/>
    <property type="match status" value="1"/>
</dbReference>
<dbReference type="PANTHER" id="PTHR30337:SF0">
    <property type="entry name" value="NUCLEASE SBCCD SUBUNIT D"/>
    <property type="match status" value="1"/>
</dbReference>
<dbReference type="Gene3D" id="3.60.21.10">
    <property type="match status" value="1"/>
</dbReference>
<dbReference type="InterPro" id="IPR050535">
    <property type="entry name" value="DNA_Repair-Maintenance_Comp"/>
</dbReference>
<feature type="domain" description="Calcineurin-like phosphoesterase" evidence="4">
    <location>
        <begin position="5"/>
        <end position="197"/>
    </location>
</feature>
<dbReference type="EMBL" id="CYTW01000004">
    <property type="protein sequence ID" value="CUK09361.1"/>
    <property type="molecule type" value="Genomic_DNA"/>
</dbReference>
<sequence>MTGFTFVHTSDLHLGKGFGQMPLELRGRLVEARHEVLERLVQVARDNNAGHILVAGDTFDTTGPSGQVRRQAATVMSGAAEIQWWIIPGNHDSLQAEELWNAFESEIGDNVHLLREAAPVEIEAGVFLLPAPLPRQFPGVDLTKWMVDAVTPDDALRIGLAHGGVVSFGEETDTSALIPPDRAKTARLDYLALGDWHGYLPVGGQTFYCGTPESDRFKHDGRGACLVVTLPESGALPEVMQVDTGRFEWTSIDMPLSPGGDAPAELERLLPQDRATRRDVLLQLHARGFLRMAERGSFDEALEQAEPDFARLILLDEALATEYEVDDLNQIATGGALRAAADELYAETQNDGLSAMDARVAQTALNRLWALVREG</sequence>
<evidence type="ECO:0000256" key="1">
    <source>
        <dbReference type="ARBA" id="ARBA00022722"/>
    </source>
</evidence>
<dbReference type="Proteomes" id="UP000051870">
    <property type="component" value="Unassembled WGS sequence"/>
</dbReference>
<evidence type="ECO:0000256" key="2">
    <source>
        <dbReference type="ARBA" id="ARBA00022801"/>
    </source>
</evidence>
<keyword evidence="3" id="KW-0269">Exonuclease</keyword>
<evidence type="ECO:0000313" key="5">
    <source>
        <dbReference type="EMBL" id="CUK09361.1"/>
    </source>
</evidence>
<keyword evidence="1" id="KW-0540">Nuclease</keyword>
<protein>
    <submittedName>
        <fullName evidence="5">Putative metallophosphoesterase YhaO</fullName>
    </submittedName>
</protein>
<dbReference type="Pfam" id="PF00149">
    <property type="entry name" value="Metallophos"/>
    <property type="match status" value="1"/>
</dbReference>
<proteinExistence type="predicted"/>
<dbReference type="InterPro" id="IPR041796">
    <property type="entry name" value="Mre11_N"/>
</dbReference>
<keyword evidence="2" id="KW-0378">Hydrolase</keyword>
<accession>A0A0P1IL83</accession>
<evidence type="ECO:0000256" key="3">
    <source>
        <dbReference type="ARBA" id="ARBA00022839"/>
    </source>
</evidence>
<dbReference type="GO" id="GO:0004527">
    <property type="term" value="F:exonuclease activity"/>
    <property type="evidence" value="ECO:0007669"/>
    <property type="project" value="UniProtKB-KW"/>
</dbReference>
<dbReference type="SUPFAM" id="SSF56300">
    <property type="entry name" value="Metallo-dependent phosphatases"/>
    <property type="match status" value="1"/>
</dbReference>